<dbReference type="SUPFAM" id="SSF55120">
    <property type="entry name" value="Pseudouridine synthase"/>
    <property type="match status" value="1"/>
</dbReference>
<organism evidence="6 7">
    <name type="scientific">Litchfieldia luteola</name>
    <dbReference type="NCBI Taxonomy" id="682179"/>
    <lineage>
        <taxon>Bacteria</taxon>
        <taxon>Bacillati</taxon>
        <taxon>Bacillota</taxon>
        <taxon>Bacilli</taxon>
        <taxon>Bacillales</taxon>
        <taxon>Bacillaceae</taxon>
        <taxon>Litchfieldia</taxon>
    </lineage>
</organism>
<keyword evidence="3" id="KW-0413">Isomerase</keyword>
<dbReference type="RefSeq" id="WP_193534381.1">
    <property type="nucleotide sequence ID" value="NZ_JADCLJ010000006.1"/>
</dbReference>
<dbReference type="InterPro" id="IPR050188">
    <property type="entry name" value="RluA_PseudoU_synthase"/>
</dbReference>
<dbReference type="PROSITE" id="PS01129">
    <property type="entry name" value="PSI_RLU"/>
    <property type="match status" value="1"/>
</dbReference>
<comment type="catalytic activity">
    <reaction evidence="1 3">
        <text>a uridine in RNA = a pseudouridine in RNA</text>
        <dbReference type="Rhea" id="RHEA:48348"/>
        <dbReference type="Rhea" id="RHEA-COMP:12068"/>
        <dbReference type="Rhea" id="RHEA-COMP:12069"/>
        <dbReference type="ChEBI" id="CHEBI:65314"/>
        <dbReference type="ChEBI" id="CHEBI:65315"/>
    </reaction>
</comment>
<dbReference type="Proteomes" id="UP001516662">
    <property type="component" value="Unassembled WGS sequence"/>
</dbReference>
<feature type="region of interest" description="Disordered" evidence="4">
    <location>
        <begin position="186"/>
        <end position="205"/>
    </location>
</feature>
<evidence type="ECO:0000256" key="2">
    <source>
        <dbReference type="ARBA" id="ARBA00010876"/>
    </source>
</evidence>
<dbReference type="Gene3D" id="3.30.2350.10">
    <property type="entry name" value="Pseudouridine synthase"/>
    <property type="match status" value="1"/>
</dbReference>
<dbReference type="InterPro" id="IPR006224">
    <property type="entry name" value="PsdUridine_synth_RluA-like_CS"/>
</dbReference>
<sequence>MKTGKQGEWLTVYVPRNLVGLSIEQLLREKWQTPKTLLHQFRMNKSVKLNGETTPWSSTLHIEDKLQVHLFTEEEFGFEPEYMDIEVLYEDDHLLIVNKPAKIDTHPNEPGQLGTLANGVAYYFQAKGIFTKVRHIHRLDKDTTGAVLFAKHKLAGAMLDRMLEAREIKRTYLALAQGRIKQAKGKIDAPIGRDRHHPTRRRVSPNGQTAISHYKVLDYYSKNDLSLVELELQTGRTHQIRVHMSHIGHPLFGDVLYGGRDEIDRQALHAAKIRLKHPITDESIEVRAPFLDEPAIFPREI</sequence>
<evidence type="ECO:0000259" key="5">
    <source>
        <dbReference type="Pfam" id="PF00849"/>
    </source>
</evidence>
<dbReference type="PANTHER" id="PTHR21600">
    <property type="entry name" value="MITOCHONDRIAL RNA PSEUDOURIDINE SYNTHASE"/>
    <property type="match status" value="1"/>
</dbReference>
<dbReference type="PANTHER" id="PTHR21600:SF71">
    <property type="entry name" value="PSEUDOURIDINE SYNTHASE"/>
    <property type="match status" value="1"/>
</dbReference>
<comment type="similarity">
    <text evidence="2 3">Belongs to the pseudouridine synthase RluA family.</text>
</comment>
<dbReference type="EMBL" id="JADCLJ010000006">
    <property type="protein sequence ID" value="MBE4906847.1"/>
    <property type="molecule type" value="Genomic_DNA"/>
</dbReference>
<feature type="domain" description="Pseudouridine synthase RsuA/RluA-like" evidence="5">
    <location>
        <begin position="93"/>
        <end position="246"/>
    </location>
</feature>
<protein>
    <recommendedName>
        <fullName evidence="3">Pseudouridine synthase</fullName>
        <ecNumber evidence="3">5.4.99.-</ecNumber>
    </recommendedName>
</protein>
<feature type="compositionally biased region" description="Basic residues" evidence="4">
    <location>
        <begin position="194"/>
        <end position="203"/>
    </location>
</feature>
<dbReference type="Pfam" id="PF00849">
    <property type="entry name" value="PseudoU_synth_2"/>
    <property type="match status" value="1"/>
</dbReference>
<comment type="function">
    <text evidence="3">Responsible for synthesis of pseudouridine from uracil.</text>
</comment>
<name>A0ABR9QEC2_9BACI</name>
<keyword evidence="7" id="KW-1185">Reference proteome</keyword>
<reference evidence="6 7" key="1">
    <citation type="submission" date="2020-10" db="EMBL/GenBank/DDBJ databases">
        <title>Bacillus sp. HD4P25, an endophyte from a halophyte.</title>
        <authorList>
            <person name="Sun J.-Q."/>
        </authorList>
    </citation>
    <scope>NUCLEOTIDE SEQUENCE [LARGE SCALE GENOMIC DNA]</scope>
    <source>
        <strain evidence="6 7">YIM 93174</strain>
    </source>
</reference>
<comment type="caution">
    <text evidence="6">The sequence shown here is derived from an EMBL/GenBank/DDBJ whole genome shotgun (WGS) entry which is preliminary data.</text>
</comment>
<dbReference type="InterPro" id="IPR006145">
    <property type="entry name" value="PsdUridine_synth_RsuA/RluA"/>
</dbReference>
<dbReference type="NCBIfam" id="TIGR00005">
    <property type="entry name" value="rluA_subfam"/>
    <property type="match status" value="1"/>
</dbReference>
<gene>
    <name evidence="6" type="ORF">IMZ08_02085</name>
</gene>
<dbReference type="InterPro" id="IPR006225">
    <property type="entry name" value="PsdUridine_synth_RluC/D"/>
</dbReference>
<dbReference type="InterPro" id="IPR020103">
    <property type="entry name" value="PsdUridine_synth_cat_dom_sf"/>
</dbReference>
<dbReference type="CDD" id="cd02869">
    <property type="entry name" value="PseudoU_synth_RluA_like"/>
    <property type="match status" value="1"/>
</dbReference>
<evidence type="ECO:0000313" key="7">
    <source>
        <dbReference type="Proteomes" id="UP001516662"/>
    </source>
</evidence>
<evidence type="ECO:0000256" key="4">
    <source>
        <dbReference type="SAM" id="MobiDB-lite"/>
    </source>
</evidence>
<dbReference type="EC" id="5.4.99.-" evidence="3"/>
<evidence type="ECO:0000256" key="1">
    <source>
        <dbReference type="ARBA" id="ARBA00000073"/>
    </source>
</evidence>
<evidence type="ECO:0000256" key="3">
    <source>
        <dbReference type="RuleBase" id="RU362028"/>
    </source>
</evidence>
<proteinExistence type="inferred from homology"/>
<evidence type="ECO:0000313" key="6">
    <source>
        <dbReference type="EMBL" id="MBE4906847.1"/>
    </source>
</evidence>
<accession>A0ABR9QEC2</accession>